<gene>
    <name evidence="1" type="ORF">GRH90_13520</name>
</gene>
<proteinExistence type="predicted"/>
<accession>A0A845SFG7</accession>
<keyword evidence="2" id="KW-1185">Reference proteome</keyword>
<evidence type="ECO:0008006" key="3">
    <source>
        <dbReference type="Google" id="ProtNLM"/>
    </source>
</evidence>
<organism evidence="1 2">
    <name type="scientific">Acerihabitans arboris</name>
    <dbReference type="NCBI Taxonomy" id="2691583"/>
    <lineage>
        <taxon>Bacteria</taxon>
        <taxon>Pseudomonadati</taxon>
        <taxon>Pseudomonadota</taxon>
        <taxon>Gammaproteobacteria</taxon>
        <taxon>Enterobacterales</taxon>
        <taxon>Pectobacteriaceae</taxon>
        <taxon>Acerihabitans</taxon>
    </lineage>
</organism>
<dbReference type="Proteomes" id="UP000461443">
    <property type="component" value="Unassembled WGS sequence"/>
</dbReference>
<sequence length="114" mass="12640">MKDAKNLKASDSLDNAGYLIGFAAECAIKYKISTLGGGIDNPKVHFPQLIEAARKRLNSRSEIGMLMILDSKILNGWDVNRRYHASGNTTSEEVDLWIKETTRLMGASGIKERL</sequence>
<dbReference type="AlphaFoldDB" id="A0A845SFG7"/>
<name>A0A845SFG7_9GAMM</name>
<reference evidence="1 2" key="2">
    <citation type="submission" date="2020-02" db="EMBL/GenBank/DDBJ databases">
        <title>The new genus of Enterobacteriales.</title>
        <authorList>
            <person name="Kim I.S."/>
        </authorList>
    </citation>
    <scope>NUCLEOTIDE SEQUENCE [LARGE SCALE GENOMIC DNA]</scope>
    <source>
        <strain evidence="1 2">SAP-6</strain>
    </source>
</reference>
<protein>
    <recommendedName>
        <fullName evidence="3">HEPN domain-containing protein</fullName>
    </recommendedName>
</protein>
<dbReference type="RefSeq" id="WP_162366483.1">
    <property type="nucleotide sequence ID" value="NZ_WUBS01000009.1"/>
</dbReference>
<comment type="caution">
    <text evidence="1">The sequence shown here is derived from an EMBL/GenBank/DDBJ whole genome shotgun (WGS) entry which is preliminary data.</text>
</comment>
<reference evidence="1 2" key="1">
    <citation type="submission" date="2019-12" db="EMBL/GenBank/DDBJ databases">
        <authorList>
            <person name="Lee S.D."/>
        </authorList>
    </citation>
    <scope>NUCLEOTIDE SEQUENCE [LARGE SCALE GENOMIC DNA]</scope>
    <source>
        <strain evidence="1 2">SAP-6</strain>
    </source>
</reference>
<evidence type="ECO:0000313" key="2">
    <source>
        <dbReference type="Proteomes" id="UP000461443"/>
    </source>
</evidence>
<dbReference type="EMBL" id="WUBS01000009">
    <property type="protein sequence ID" value="NDL63763.1"/>
    <property type="molecule type" value="Genomic_DNA"/>
</dbReference>
<evidence type="ECO:0000313" key="1">
    <source>
        <dbReference type="EMBL" id="NDL63763.1"/>
    </source>
</evidence>